<keyword evidence="1" id="KW-1133">Transmembrane helix</keyword>
<keyword evidence="1" id="KW-0812">Transmembrane</keyword>
<organism evidence="2 3">
    <name type="scientific">Parabacteroides distasonis (strain ATCC 8503 / DSM 20701 / CIP 104284 / JCM 5825 / NCTC 11152)</name>
    <dbReference type="NCBI Taxonomy" id="435591"/>
    <lineage>
        <taxon>Bacteria</taxon>
        <taxon>Pseudomonadati</taxon>
        <taxon>Bacteroidota</taxon>
        <taxon>Bacteroidia</taxon>
        <taxon>Bacteroidales</taxon>
        <taxon>Tannerellaceae</taxon>
        <taxon>Parabacteroides</taxon>
    </lineage>
</organism>
<dbReference type="PATRIC" id="fig|435591.13.peg.880"/>
<evidence type="ECO:0000313" key="3">
    <source>
        <dbReference type="Proteomes" id="UP000000566"/>
    </source>
</evidence>
<dbReference type="PROSITE" id="PS51257">
    <property type="entry name" value="PROKAR_LIPOPROTEIN"/>
    <property type="match status" value="1"/>
</dbReference>
<dbReference type="Proteomes" id="UP000000566">
    <property type="component" value="Chromosome"/>
</dbReference>
<dbReference type="RefSeq" id="WP_011966237.1">
    <property type="nucleotide sequence ID" value="NC_009615.1"/>
</dbReference>
<reference evidence="2 3" key="1">
    <citation type="journal article" date="2007" name="PLoS Biol.">
        <title>Evolution of symbiotic bacteria in the distal human intestine.</title>
        <authorList>
            <person name="Xu J."/>
            <person name="Mahowald M.A."/>
            <person name="Ley R.E."/>
            <person name="Lozupone C.A."/>
            <person name="Hamady M."/>
            <person name="Martens E.C."/>
            <person name="Henrissat B."/>
            <person name="Coutinho P.M."/>
            <person name="Minx P."/>
            <person name="Latreille P."/>
            <person name="Cordum H."/>
            <person name="Van Brunt A."/>
            <person name="Kim K."/>
            <person name="Fulton R.S."/>
            <person name="Fulton L.A."/>
            <person name="Clifton S.W."/>
            <person name="Wilson R.K."/>
            <person name="Knight R.D."/>
            <person name="Gordon J.I."/>
        </authorList>
    </citation>
    <scope>NUCLEOTIDE SEQUENCE [LARGE SCALE GENOMIC DNA]</scope>
    <source>
        <strain evidence="3">ATCC 8503 / DSM 20701 / CIP 104284 / JCM 5825 / NCTC 11152</strain>
    </source>
</reference>
<dbReference type="STRING" id="435591.BDI_0905"/>
<dbReference type="PaxDb" id="435591-BDI_0905"/>
<evidence type="ECO:0000256" key="1">
    <source>
        <dbReference type="SAM" id="Phobius"/>
    </source>
</evidence>
<sequence length="163" mass="18241">MRTGMICGMLAIAGILALSGCRTKIQPVAIENRIDSIYLDKLVPYPMPADSASIRALMECDENGKVVLRWLDMANTKNVELMFALDSLGNVIANMRIPRDTLYLPSKEIYVDRRVEVPIPVEKELSKWESIKIEVGGWAIGLLSGCLIIGIGYVVRWLAYKKR</sequence>
<name>A6LAF9_PARD8</name>
<gene>
    <name evidence="2" type="ordered locus">BDI_0905</name>
</gene>
<proteinExistence type="predicted"/>
<keyword evidence="3" id="KW-1185">Reference proteome</keyword>
<dbReference type="AlphaFoldDB" id="A6LAF9"/>
<feature type="transmembrane region" description="Helical" evidence="1">
    <location>
        <begin position="135"/>
        <end position="159"/>
    </location>
</feature>
<evidence type="ECO:0008006" key="4">
    <source>
        <dbReference type="Google" id="ProtNLM"/>
    </source>
</evidence>
<keyword evidence="1" id="KW-0472">Membrane</keyword>
<dbReference type="KEGG" id="pdi:BDI_0905"/>
<dbReference type="HOGENOM" id="CLU_1609229_0_0_10"/>
<protein>
    <recommendedName>
        <fullName evidence="4">Lipoprotein</fullName>
    </recommendedName>
</protein>
<dbReference type="EMBL" id="CP000140">
    <property type="protein sequence ID" value="ABR42673.1"/>
    <property type="molecule type" value="Genomic_DNA"/>
</dbReference>
<evidence type="ECO:0000313" key="2">
    <source>
        <dbReference type="EMBL" id="ABR42673.1"/>
    </source>
</evidence>
<accession>A6LAF9</accession>
<dbReference type="BioCyc" id="PDIS435591:G1G5A-936-MONOMER"/>